<dbReference type="Proteomes" id="UP000483362">
    <property type="component" value="Unassembled WGS sequence"/>
</dbReference>
<name>A0A6L5XD60_9BACT</name>
<dbReference type="GO" id="GO:0047617">
    <property type="term" value="F:fatty acyl-CoA hydrolase activity"/>
    <property type="evidence" value="ECO:0007669"/>
    <property type="project" value="TreeGrafter"/>
</dbReference>
<proteinExistence type="inferred from homology"/>
<dbReference type="EMBL" id="VULT01000006">
    <property type="protein sequence ID" value="MSS17213.1"/>
    <property type="molecule type" value="Genomic_DNA"/>
</dbReference>
<evidence type="ECO:0000256" key="2">
    <source>
        <dbReference type="ARBA" id="ARBA00022801"/>
    </source>
</evidence>
<dbReference type="NCBIfam" id="TIGR00051">
    <property type="entry name" value="YbgC/FadM family acyl-CoA thioesterase"/>
    <property type="match status" value="1"/>
</dbReference>
<dbReference type="SUPFAM" id="SSF54637">
    <property type="entry name" value="Thioesterase/thiol ester dehydrase-isomerase"/>
    <property type="match status" value="1"/>
</dbReference>
<dbReference type="InterPro" id="IPR050563">
    <property type="entry name" value="4-hydroxybenzoyl-CoA_TE"/>
</dbReference>
<comment type="caution">
    <text evidence="3">The sequence shown here is derived from an EMBL/GenBank/DDBJ whole genome shotgun (WGS) entry which is preliminary data.</text>
</comment>
<dbReference type="InterPro" id="IPR029069">
    <property type="entry name" value="HotDog_dom_sf"/>
</dbReference>
<accession>A0A6L5XD60</accession>
<evidence type="ECO:0000256" key="1">
    <source>
        <dbReference type="ARBA" id="ARBA00005953"/>
    </source>
</evidence>
<dbReference type="PANTHER" id="PTHR31793">
    <property type="entry name" value="4-HYDROXYBENZOYL-COA THIOESTERASE FAMILY MEMBER"/>
    <property type="match status" value="1"/>
</dbReference>
<gene>
    <name evidence="3" type="ORF">FYJ29_05475</name>
</gene>
<dbReference type="Pfam" id="PF13279">
    <property type="entry name" value="4HBT_2"/>
    <property type="match status" value="1"/>
</dbReference>
<dbReference type="Gene3D" id="3.10.129.10">
    <property type="entry name" value="Hotdog Thioesterase"/>
    <property type="match status" value="1"/>
</dbReference>
<dbReference type="AlphaFoldDB" id="A0A6L5XD60"/>
<evidence type="ECO:0000313" key="3">
    <source>
        <dbReference type="EMBL" id="MSS17213.1"/>
    </source>
</evidence>
<organism evidence="3 4">
    <name type="scientific">Sodaliphilus pleomorphus</name>
    <dbReference type="NCBI Taxonomy" id="2606626"/>
    <lineage>
        <taxon>Bacteria</taxon>
        <taxon>Pseudomonadati</taxon>
        <taxon>Bacteroidota</taxon>
        <taxon>Bacteroidia</taxon>
        <taxon>Bacteroidales</taxon>
        <taxon>Muribaculaceae</taxon>
        <taxon>Sodaliphilus</taxon>
    </lineage>
</organism>
<evidence type="ECO:0000313" key="4">
    <source>
        <dbReference type="Proteomes" id="UP000483362"/>
    </source>
</evidence>
<comment type="similarity">
    <text evidence="1">Belongs to the 4-hydroxybenzoyl-CoA thioesterase family.</text>
</comment>
<dbReference type="InterPro" id="IPR006684">
    <property type="entry name" value="YbgC/YbaW"/>
</dbReference>
<dbReference type="RefSeq" id="WP_154326536.1">
    <property type="nucleotide sequence ID" value="NZ_JAQXVI010000043.1"/>
</dbReference>
<dbReference type="PANTHER" id="PTHR31793:SF27">
    <property type="entry name" value="NOVEL THIOESTERASE SUPERFAMILY DOMAIN AND SAPOSIN A-TYPE DOMAIN CONTAINING PROTEIN (0610012H03RIK)"/>
    <property type="match status" value="1"/>
</dbReference>
<reference evidence="3 4" key="1">
    <citation type="submission" date="2019-08" db="EMBL/GenBank/DDBJ databases">
        <title>In-depth cultivation of the pig gut microbiome towards novel bacterial diversity and tailored functional studies.</title>
        <authorList>
            <person name="Wylensek D."/>
            <person name="Hitch T.C.A."/>
            <person name="Clavel T."/>
        </authorList>
    </citation>
    <scope>NUCLEOTIDE SEQUENCE [LARGE SCALE GENOMIC DNA]</scope>
    <source>
        <strain evidence="3 4">Oil-RF-744-WCA-WT-10</strain>
    </source>
</reference>
<keyword evidence="4" id="KW-1185">Reference proteome</keyword>
<sequence length="139" mass="15847">MNKVEKKEYVFSVEIPVRDYELDAEGIVNNANYLHYMEYTRHCFCQEAGYSFGQMGEAGIVPVLSHVEVDYKTPLRSGDVMVSKLWIERRGVRFVFHQDIYNKATGKTVINGVASVVCVEDGQLSRGEKLAEAFKPYLK</sequence>
<protein>
    <submittedName>
        <fullName evidence="3">Acyl-CoA thioesterase</fullName>
    </submittedName>
</protein>
<dbReference type="CDD" id="cd00586">
    <property type="entry name" value="4HBT"/>
    <property type="match status" value="1"/>
</dbReference>
<keyword evidence="2" id="KW-0378">Hydrolase</keyword>